<evidence type="ECO:0000313" key="12">
    <source>
        <dbReference type="EMBL" id="CAA3006931.1"/>
    </source>
</evidence>
<name>A0A8S0UBA7_OLEEU</name>
<keyword evidence="14" id="KW-1185">Reference proteome</keyword>
<comment type="caution">
    <text evidence="13">The sequence shown here is derived from an EMBL/GenBank/DDBJ whole genome shotgun (WGS) entry which is preliminary data.</text>
</comment>
<dbReference type="Gramene" id="OE9A053284T1">
    <property type="protein sequence ID" value="OE9A053284C1"/>
    <property type="gene ID" value="OE9A053284"/>
</dbReference>
<dbReference type="InterPro" id="IPR022739">
    <property type="entry name" value="Polyphenol_oxidase_cen"/>
</dbReference>
<dbReference type="InterPro" id="IPR008922">
    <property type="entry name" value="Di-copper_centre_dom_sf"/>
</dbReference>
<comment type="cofactor">
    <cofactor evidence="7">
        <name>Cu(2+)</name>
        <dbReference type="ChEBI" id="CHEBI:29036"/>
    </cofactor>
    <text evidence="7">Binds 2 copper ions per subunit.</text>
</comment>
<dbReference type="EMBL" id="CACTIH010007267">
    <property type="protein sequence ID" value="CAA3006931.1"/>
    <property type="molecule type" value="Genomic_DNA"/>
</dbReference>
<feature type="binding site" evidence="7">
    <location>
        <position position="374"/>
    </location>
    <ligand>
        <name>Cu cation</name>
        <dbReference type="ChEBI" id="CHEBI:23378"/>
        <label>B</label>
    </ligand>
</feature>
<dbReference type="GO" id="GO:0004097">
    <property type="term" value="F:catechol oxidase activity"/>
    <property type="evidence" value="ECO:0007669"/>
    <property type="project" value="InterPro"/>
</dbReference>
<feature type="domain" description="Tyrosinase copper-binding" evidence="11">
    <location>
        <begin position="205"/>
        <end position="222"/>
    </location>
</feature>
<keyword evidence="6 8" id="KW-1015">Disulfide bond</keyword>
<dbReference type="SUPFAM" id="SSF48056">
    <property type="entry name" value="Di-copper centre-containing domain"/>
    <property type="match status" value="1"/>
</dbReference>
<dbReference type="PRINTS" id="PR00092">
    <property type="entry name" value="TYROSINASE"/>
</dbReference>
<evidence type="ECO:0000256" key="5">
    <source>
        <dbReference type="ARBA" id="ARBA00023008"/>
    </source>
</evidence>
<sequence>MVGLLQPRQMTSFCAIASVANCIPYSSSFSSNKPSFFKHQRKDPVVKFTCRAKNDDQRPETTTKNGENSPEKLDRRDVLLGLGGLYTTSLAVNPMAISKPALPDFKDCIEATQPNGTPINCCPPPLVDEVTDYCPCATTVNIRKAAQSFTVDSDYYKKYSKAIQKMKNLALSDPRNFLQQANVHCAYCDGGYTQQGHPNLLYEIHNSWLFFPWHRWFVYFFEKICQNLIDDDTFALPFWNWDAPAGMQIPPIYNSGVTSPLYDTLRNPKHLPPSVVNLEWFNDDATVEPEVQIKYNLAIMYRQMITQSKTQIDFFGNPIRDGDDVPKISASGTIEITPHNHMHSWTGTSVDPNNPINMGVFYSAARDPIFSAHHTNIDRLWTIWLNQLKGTNITDPDWLNAYFIFYNEEAKPVRVRIQDGLDITRLGYAYEEVPIPWLDASAKPKSRTKAKTLPSAPDPAQVFPTTLDKPINVIVKRPKKSGSGSSEEILVIEGVEYDKRSYVDFNVYINEDDVNACRPDNAEFLGSFSNLPHGHQMSVKTDRQFRISEVLEELGAQDYDRVLVTLVPKSNPVKINGIKIKFDP</sequence>
<dbReference type="Pfam" id="PF12143">
    <property type="entry name" value="PPO1_KFDV"/>
    <property type="match status" value="1"/>
</dbReference>
<feature type="cross-link" description="2'-(S-cysteinyl)-histidine (Cys-His)" evidence="9">
    <location>
        <begin position="188"/>
        <end position="205"/>
    </location>
</feature>
<evidence type="ECO:0000256" key="8">
    <source>
        <dbReference type="PIRSR" id="PIRSR000290-2"/>
    </source>
</evidence>
<dbReference type="Pfam" id="PF12142">
    <property type="entry name" value="PPO1_DWL"/>
    <property type="match status" value="1"/>
</dbReference>
<evidence type="ECO:0000259" key="11">
    <source>
        <dbReference type="PROSITE" id="PS00497"/>
    </source>
</evidence>
<dbReference type="InterPro" id="IPR050316">
    <property type="entry name" value="Tyrosinase/Hemocyanin"/>
</dbReference>
<feature type="disulfide bond" evidence="8">
    <location>
        <begin position="121"/>
        <end position="185"/>
    </location>
</feature>
<feature type="binding site" evidence="7">
    <location>
        <position position="214"/>
    </location>
    <ligand>
        <name>Cu cation</name>
        <dbReference type="ChEBI" id="CHEBI:23378"/>
        <label>A</label>
    </ligand>
</feature>
<gene>
    <name evidence="12" type="ORF">OLEA9_A053284</name>
    <name evidence="13" type="ORF">OLEA9_A110596</name>
</gene>
<feature type="binding site" evidence="7">
    <location>
        <position position="205"/>
    </location>
    <ligand>
        <name>Cu cation</name>
        <dbReference type="ChEBI" id="CHEBI:23378"/>
        <label>A</label>
    </ligand>
</feature>
<dbReference type="PROSITE" id="PS00497">
    <property type="entry name" value="TYROSINASE_1"/>
    <property type="match status" value="1"/>
</dbReference>
<evidence type="ECO:0000313" key="14">
    <source>
        <dbReference type="Proteomes" id="UP000594638"/>
    </source>
</evidence>
<dbReference type="PANTHER" id="PTHR11474">
    <property type="entry name" value="TYROSINASE FAMILY MEMBER"/>
    <property type="match status" value="1"/>
</dbReference>
<evidence type="ECO:0000256" key="9">
    <source>
        <dbReference type="PIRSR" id="PIRSR000290-3"/>
    </source>
</evidence>
<dbReference type="InterPro" id="IPR002227">
    <property type="entry name" value="Tyrosinase_Cu-bd"/>
</dbReference>
<organism evidence="13 14">
    <name type="scientific">Olea europaea subsp. europaea</name>
    <dbReference type="NCBI Taxonomy" id="158383"/>
    <lineage>
        <taxon>Eukaryota</taxon>
        <taxon>Viridiplantae</taxon>
        <taxon>Streptophyta</taxon>
        <taxon>Embryophyta</taxon>
        <taxon>Tracheophyta</taxon>
        <taxon>Spermatophyta</taxon>
        <taxon>Magnoliopsida</taxon>
        <taxon>eudicotyledons</taxon>
        <taxon>Gunneridae</taxon>
        <taxon>Pentapetalae</taxon>
        <taxon>asterids</taxon>
        <taxon>lamiids</taxon>
        <taxon>Lamiales</taxon>
        <taxon>Oleaceae</taxon>
        <taxon>Oleeae</taxon>
        <taxon>Olea</taxon>
    </lineage>
</organism>
<dbReference type="EMBL" id="CACTIH010007525">
    <property type="protein sequence ID" value="CAA3015103.1"/>
    <property type="molecule type" value="Genomic_DNA"/>
</dbReference>
<feature type="binding site" evidence="7">
    <location>
        <position position="184"/>
    </location>
    <ligand>
        <name>Cu cation</name>
        <dbReference type="ChEBI" id="CHEBI:23378"/>
        <label>A</label>
    </ligand>
</feature>
<dbReference type="GO" id="GO:0046872">
    <property type="term" value="F:metal ion binding"/>
    <property type="evidence" value="ECO:0007669"/>
    <property type="project" value="UniProtKB-KW"/>
</dbReference>
<evidence type="ECO:0000256" key="7">
    <source>
        <dbReference type="PIRSR" id="PIRSR000290-1"/>
    </source>
</evidence>
<feature type="binding site" evidence="7">
    <location>
        <position position="343"/>
    </location>
    <ligand>
        <name>Cu cation</name>
        <dbReference type="ChEBI" id="CHEBI:23378"/>
        <label>B</label>
    </ligand>
</feature>
<dbReference type="PIRSF" id="PIRSF000290">
    <property type="entry name" value="PPO_plant"/>
    <property type="match status" value="1"/>
</dbReference>
<keyword evidence="4" id="KW-0560">Oxidoreductase</keyword>
<evidence type="ECO:0000256" key="6">
    <source>
        <dbReference type="ARBA" id="ARBA00023157"/>
    </source>
</evidence>
<keyword evidence="5 7" id="KW-0186">Copper</keyword>
<dbReference type="Pfam" id="PF00264">
    <property type="entry name" value="Tyrosinase"/>
    <property type="match status" value="1"/>
</dbReference>
<accession>A0A8S0UBA7</accession>
<dbReference type="GO" id="GO:0046148">
    <property type="term" value="P:pigment biosynthetic process"/>
    <property type="evidence" value="ECO:0007669"/>
    <property type="project" value="InterPro"/>
</dbReference>
<feature type="region of interest" description="Disordered" evidence="10">
    <location>
        <begin position="51"/>
        <end position="73"/>
    </location>
</feature>
<dbReference type="Proteomes" id="UP000594638">
    <property type="component" value="Unassembled WGS sequence"/>
</dbReference>
<comment type="similarity">
    <text evidence="1">Belongs to the tyrosinase family.</text>
</comment>
<keyword evidence="2 7" id="KW-0479">Metal-binding</keyword>
<feature type="disulfide bond" evidence="8">
    <location>
        <begin position="108"/>
        <end position="122"/>
    </location>
</feature>
<feature type="compositionally biased region" description="Basic and acidic residues" evidence="10">
    <location>
        <begin position="52"/>
        <end position="61"/>
    </location>
</feature>
<evidence type="ECO:0000256" key="1">
    <source>
        <dbReference type="ARBA" id="ARBA00009928"/>
    </source>
</evidence>
<evidence type="ECO:0000256" key="4">
    <source>
        <dbReference type="ARBA" id="ARBA00023002"/>
    </source>
</evidence>
<evidence type="ECO:0000256" key="10">
    <source>
        <dbReference type="SAM" id="MobiDB-lite"/>
    </source>
</evidence>
<dbReference type="Gene3D" id="1.10.1280.10">
    <property type="entry name" value="Di-copper center containing domain from catechol oxidase"/>
    <property type="match status" value="1"/>
</dbReference>
<evidence type="ECO:0000256" key="2">
    <source>
        <dbReference type="ARBA" id="ARBA00022723"/>
    </source>
</evidence>
<reference evidence="13 14" key="1">
    <citation type="submission" date="2019-12" db="EMBL/GenBank/DDBJ databases">
        <authorList>
            <person name="Alioto T."/>
            <person name="Alioto T."/>
            <person name="Gomez Garrido J."/>
        </authorList>
    </citation>
    <scope>NUCLEOTIDE SEQUENCE [LARGE SCALE GENOMIC DNA]</scope>
</reference>
<evidence type="ECO:0000313" key="13">
    <source>
        <dbReference type="EMBL" id="CAA3015103.1"/>
    </source>
</evidence>
<dbReference type="InterPro" id="IPR016213">
    <property type="entry name" value="Polyphenol_oxidase"/>
</dbReference>
<evidence type="ECO:0000256" key="3">
    <source>
        <dbReference type="ARBA" id="ARBA00022784"/>
    </source>
</evidence>
<keyword evidence="3" id="KW-0883">Thioether bond</keyword>
<protein>
    <submittedName>
        <fullName evidence="13">Polyphenol oxidase, chloroplastic-like</fullName>
    </submittedName>
</protein>
<feature type="binding site" evidence="7">
    <location>
        <position position="339"/>
    </location>
    <ligand>
        <name>Cu cation</name>
        <dbReference type="ChEBI" id="CHEBI:23378"/>
        <label>B</label>
    </ligand>
</feature>
<proteinExistence type="inferred from homology"/>
<dbReference type="AlphaFoldDB" id="A0A8S0UBA7"/>
<dbReference type="OrthoDB" id="1567423at2759"/>
<dbReference type="Gramene" id="OE9A110596T1">
    <property type="protein sequence ID" value="OE9A110596C1"/>
    <property type="gene ID" value="OE9A110596"/>
</dbReference>
<dbReference type="InterPro" id="IPR022740">
    <property type="entry name" value="Polyphenol_oxidase_C"/>
</dbReference>
<dbReference type="PANTHER" id="PTHR11474:SF76">
    <property type="entry name" value="SHKT DOMAIN-CONTAINING PROTEIN"/>
    <property type="match status" value="1"/>
</dbReference>